<sequence length="1084" mass="119253">MLRFFTLLISILIIISIFSLILTLTSVTSSSSIEHPTKHLVATNMRALPPSLGNSSLAGKYSEQGVNPYLSYRFEPAPMGIADYGLSPNGPFIRETTQFLGVININSLDAYAAKLDSNNVSFQLNVVLNYQYDGNTYALWTQDVADYNTVNNNICFIDNIWNFSAVNANVNGVSGNGHIASCDGIDFYYDCATGYPGNDVSLSLPTTFYLLINVTTNSIGQPVICFWYDDGHGWVNYDKVTVDNVKYASNVYFLIDGYQYTGNGLYYDAELDMVGPGDGSCAYIYQSSVYLQLEYFNGHNFQGIRNAYDFGSDTGETSNNVIPSPYYNVLRGTLLSGLTAGSGRLGELWNQNSVSTLKINANVQNGYMIVYNSSYSYPYVSQNKDYFEFPFYNGEAELTLIPMNYSILVYNLQGELVGEANVNTQEGETISTNTTQFQVTVNPSSLSLAQGESSSINVNLNAYGYVHINVISPSGITYSISENPIYVNGQDSDTITVTGLTRGVYTMIINASLLPGFYITKTVTITVSTSNISYIPFEFTYYVNGSSLPQSPNVTFDFPNGSTITIPYSNNTILYVPYGTTYSIQSSISLSNGIRWAMPNSISGTVTESTTVYTTYYEQYLVTFDFTVENGQWSSSPTVTYYSFGSKVVTTPPATVWVDYNSPYYYSQILPNSNSEERAYAPNPLGSVTSPGSITVNYYIQYYVTVSSSIPVYALVNGDNTTFISNWYNGGTSISVENITYYPSSTEREVISSITPTSSFTVSSSLTVNIGTITQYYVAVSSPIPVYALVNGANETFTSNWYNKGVKISVENITYYPSSTEREVITLISPQLFTVNSALSVKVSTITQYYVNISSPIPVYALVNGANQTLVSNWYNGGTSISVENITYYPSSTEREVITSISTQSFTVNSPKDVEIKTITQYYVAVSSPIPVKASVNSKLTYLNSSWLNVSTKIEIINYTYQINSYERCVITNTSVPLHFSLNNATVIKIGTEKQYLTVINGVSSWNKPGTAIRLNASVPFYEVGEFKGTYNVPVGSVITVNGYVNETLVESPNFLVIGLIAGIIIIVIIVVAVVVIFIMKKEK</sequence>
<dbReference type="OrthoDB" id="36243at2157"/>
<dbReference type="Pfam" id="PF05317">
    <property type="entry name" value="Thermopsin"/>
    <property type="match status" value="1"/>
</dbReference>
<protein>
    <recommendedName>
        <fullName evidence="4">Thermopsin</fullName>
    </recommendedName>
</protein>
<evidence type="ECO:0008006" key="4">
    <source>
        <dbReference type="Google" id="ProtNLM"/>
    </source>
</evidence>
<feature type="transmembrane region" description="Helical" evidence="1">
    <location>
        <begin position="1055"/>
        <end position="1080"/>
    </location>
</feature>
<dbReference type="GeneID" id="41591945"/>
<dbReference type="RefSeq" id="WP_148692717.1">
    <property type="nucleotide sequence ID" value="NZ_CP020477.1"/>
</dbReference>
<keyword evidence="1" id="KW-0812">Transmembrane</keyword>
<accession>A0A1W6K309</accession>
<evidence type="ECO:0000256" key="1">
    <source>
        <dbReference type="SAM" id="Phobius"/>
    </source>
</evidence>
<reference evidence="2 3" key="1">
    <citation type="submission" date="2017-03" db="EMBL/GenBank/DDBJ databases">
        <title>Sulfur activation and transportation mechanism of thermophilic Archaea Acidianus manzaensis YN-25.</title>
        <authorList>
            <person name="Ma Y."/>
            <person name="Yang Y."/>
            <person name="Xia J."/>
        </authorList>
    </citation>
    <scope>NUCLEOTIDE SEQUENCE [LARGE SCALE GENOMIC DNA]</scope>
    <source>
        <strain evidence="2 3">YN-25</strain>
    </source>
</reference>
<dbReference type="STRING" id="282676.B6F84_13445"/>
<dbReference type="InterPro" id="IPR007981">
    <property type="entry name" value="Peptidase_A5"/>
</dbReference>
<keyword evidence="1" id="KW-0472">Membrane</keyword>
<keyword evidence="3" id="KW-1185">Reference proteome</keyword>
<keyword evidence="1" id="KW-1133">Transmembrane helix</keyword>
<evidence type="ECO:0000313" key="3">
    <source>
        <dbReference type="Proteomes" id="UP000193404"/>
    </source>
</evidence>
<dbReference type="Proteomes" id="UP000193404">
    <property type="component" value="Chromosome"/>
</dbReference>
<name>A0A1W6K309_9CREN</name>
<dbReference type="EMBL" id="CP020477">
    <property type="protein sequence ID" value="ARM76923.1"/>
    <property type="molecule type" value="Genomic_DNA"/>
</dbReference>
<dbReference type="AlphaFoldDB" id="A0A1W6K309"/>
<dbReference type="KEGG" id="aman:B6F84_13445"/>
<proteinExistence type="predicted"/>
<gene>
    <name evidence="2" type="ORF">B6F84_13445</name>
</gene>
<organism evidence="2 3">
    <name type="scientific">Acidianus manzaensis</name>
    <dbReference type="NCBI Taxonomy" id="282676"/>
    <lineage>
        <taxon>Archaea</taxon>
        <taxon>Thermoproteota</taxon>
        <taxon>Thermoprotei</taxon>
        <taxon>Sulfolobales</taxon>
        <taxon>Sulfolobaceae</taxon>
        <taxon>Acidianus</taxon>
    </lineage>
</organism>
<evidence type="ECO:0000313" key="2">
    <source>
        <dbReference type="EMBL" id="ARM76923.1"/>
    </source>
</evidence>